<evidence type="ECO:0000256" key="4">
    <source>
        <dbReference type="RuleBase" id="RU003718"/>
    </source>
</evidence>
<dbReference type="InterPro" id="IPR035595">
    <property type="entry name" value="UDP_glycos_trans_CS"/>
</dbReference>
<evidence type="ECO:0000313" key="7">
    <source>
        <dbReference type="Proteomes" id="UP000525078"/>
    </source>
</evidence>
<gene>
    <name evidence="6" type="ORF">F8388_021269</name>
</gene>
<dbReference type="Proteomes" id="UP000525078">
    <property type="component" value="Unassembled WGS sequence"/>
</dbReference>
<dbReference type="SUPFAM" id="SSF53756">
    <property type="entry name" value="UDP-Glycosyltransferase/glycogen phosphorylase"/>
    <property type="match status" value="1"/>
</dbReference>
<dbReference type="Pfam" id="PF00201">
    <property type="entry name" value="UDPGT"/>
    <property type="match status" value="1"/>
</dbReference>
<dbReference type="CDD" id="cd03784">
    <property type="entry name" value="GT1_Gtf-like"/>
    <property type="match status" value="1"/>
</dbReference>
<dbReference type="Gene3D" id="3.40.50.2000">
    <property type="entry name" value="Glycogen Phosphorylase B"/>
    <property type="match status" value="2"/>
</dbReference>
<organism evidence="6 7">
    <name type="scientific">Cannabis sativa</name>
    <name type="common">Hemp</name>
    <name type="synonym">Marijuana</name>
    <dbReference type="NCBI Taxonomy" id="3483"/>
    <lineage>
        <taxon>Eukaryota</taxon>
        <taxon>Viridiplantae</taxon>
        <taxon>Streptophyta</taxon>
        <taxon>Embryophyta</taxon>
        <taxon>Tracheophyta</taxon>
        <taxon>Spermatophyta</taxon>
        <taxon>Magnoliopsida</taxon>
        <taxon>eudicotyledons</taxon>
        <taxon>Gunneridae</taxon>
        <taxon>Pentapetalae</taxon>
        <taxon>rosids</taxon>
        <taxon>fabids</taxon>
        <taxon>Rosales</taxon>
        <taxon>Cannabaceae</taxon>
        <taxon>Cannabis</taxon>
    </lineage>
</organism>
<evidence type="ECO:0000313" key="6">
    <source>
        <dbReference type="EMBL" id="KAF4381641.1"/>
    </source>
</evidence>
<dbReference type="PROSITE" id="PS00375">
    <property type="entry name" value="UDPGT"/>
    <property type="match status" value="1"/>
</dbReference>
<proteinExistence type="inferred from homology"/>
<accession>A0A7J6GF95</accession>
<evidence type="ECO:0000256" key="3">
    <source>
        <dbReference type="ARBA" id="ARBA00022679"/>
    </source>
</evidence>
<dbReference type="AlphaFoldDB" id="A0A7J6GF95"/>
<dbReference type="InterPro" id="IPR050481">
    <property type="entry name" value="UDP-glycosyltransf_plant"/>
</dbReference>
<evidence type="ECO:0000256" key="1">
    <source>
        <dbReference type="ARBA" id="ARBA00009995"/>
    </source>
</evidence>
<dbReference type="FunFam" id="3.40.50.2000:FF:000056">
    <property type="entry name" value="Glycosyltransferase"/>
    <property type="match status" value="1"/>
</dbReference>
<dbReference type="PANTHER" id="PTHR48048">
    <property type="entry name" value="GLYCOSYLTRANSFERASE"/>
    <property type="match status" value="1"/>
</dbReference>
<protein>
    <recommendedName>
        <fullName evidence="5">Glycosyltransferase</fullName>
        <ecNumber evidence="5">2.4.1.-</ecNumber>
    </recommendedName>
</protein>
<comment type="similarity">
    <text evidence="1 4">Belongs to the UDP-glycosyltransferase family.</text>
</comment>
<evidence type="ECO:0000256" key="2">
    <source>
        <dbReference type="ARBA" id="ARBA00022676"/>
    </source>
</evidence>
<dbReference type="InterPro" id="IPR002213">
    <property type="entry name" value="UDP_glucos_trans"/>
</dbReference>
<keyword evidence="2 4" id="KW-0328">Glycosyltransferase</keyword>
<comment type="caution">
    <text evidence="6">The sequence shown here is derived from an EMBL/GenBank/DDBJ whole genome shotgun (WGS) entry which is preliminary data.</text>
</comment>
<dbReference type="GO" id="GO:0035251">
    <property type="term" value="F:UDP-glucosyltransferase activity"/>
    <property type="evidence" value="ECO:0007669"/>
    <property type="project" value="InterPro"/>
</dbReference>
<name>A0A7J6GF95_CANSA</name>
<keyword evidence="3 4" id="KW-0808">Transferase</keyword>
<dbReference type="EC" id="2.4.1.-" evidence="5"/>
<dbReference type="FunFam" id="3.40.50.2000:FF:000080">
    <property type="entry name" value="Glycosyltransferase"/>
    <property type="match status" value="1"/>
</dbReference>
<dbReference type="EMBL" id="JAATIP010000060">
    <property type="protein sequence ID" value="KAF4381641.1"/>
    <property type="molecule type" value="Genomic_DNA"/>
</dbReference>
<sequence length="551" mass="61972">MKKGELVFVPFPGVGHIVSSLEMAKHLVDQDHRLSISILIIKMSGFDSPNKSYMQSLGSISERITFIELPEDHKEAQSFRNSNPIQFINSFFENLKPYVRNAVKNLIDSFSTRSDSPTLAGLVIDMFCTAMIDVADEFGVPSYVFFTSGAGFLRLVTHLESQSTHQNKDITEYKDQPDAELIIPGFFNPVPLKVLPDVLLDKEARPLVFGQYKDMKRTKGFLVNTFMELESNMIESLIEDKLIPPIYPVGPIINLNPSQGDKQLGGTDHKEANIVTWLDSQPISSVVFLCFGSMGSFDEDQVKEIAKGLEMSGVRFLWSLRKPPQKGESIVPKEFADLNEVLPEGFLDRTAEVGKVIGWAPQVTILAHPSVGGFVSHCGWNSTLESLWFGVPIATWPLYAEQQINAFKLVKEFRLAVEIRLDYKKSNYNRSDHVENQAEILIVKAEEIELGIRRVMEADNDIRKRVKEISEKGKKALLEGGSSYTSLCRFITDVCFIKYINTDKDRERMDIGKKVVAYKGQSNDSRELNVNQLHLKELGLGSAVDPKDNLL</sequence>
<reference evidence="6 7" key="1">
    <citation type="journal article" date="2020" name="bioRxiv">
        <title>Sequence and annotation of 42 cannabis genomes reveals extensive copy number variation in cannabinoid synthesis and pathogen resistance genes.</title>
        <authorList>
            <person name="Mckernan K.J."/>
            <person name="Helbert Y."/>
            <person name="Kane L.T."/>
            <person name="Ebling H."/>
            <person name="Zhang L."/>
            <person name="Liu B."/>
            <person name="Eaton Z."/>
            <person name="Mclaughlin S."/>
            <person name="Kingan S."/>
            <person name="Baybayan P."/>
            <person name="Concepcion G."/>
            <person name="Jordan M."/>
            <person name="Riva A."/>
            <person name="Barbazuk W."/>
            <person name="Harkins T."/>
        </authorList>
    </citation>
    <scope>NUCLEOTIDE SEQUENCE [LARGE SCALE GENOMIC DNA]</scope>
    <source>
        <strain evidence="7">cv. Jamaican Lion 4</strain>
        <tissue evidence="6">Leaf</tissue>
    </source>
</reference>
<evidence type="ECO:0000256" key="5">
    <source>
        <dbReference type="RuleBase" id="RU362057"/>
    </source>
</evidence>
<dbReference type="PANTHER" id="PTHR48048:SF45">
    <property type="entry name" value="GLYCOSYLTRANSFERASE"/>
    <property type="match status" value="1"/>
</dbReference>